<dbReference type="Pfam" id="PF06230">
    <property type="entry name" value="LpxI_C"/>
    <property type="match status" value="1"/>
</dbReference>
<dbReference type="InterPro" id="IPR053174">
    <property type="entry name" value="LpxI"/>
</dbReference>
<protein>
    <recommendedName>
        <fullName evidence="5">Phosphatidate cytidylyltransferase</fullName>
    </recommendedName>
</protein>
<dbReference type="InterPro" id="IPR041255">
    <property type="entry name" value="LpxI_N"/>
</dbReference>
<gene>
    <name evidence="3" type="ORF">C8N35_103331</name>
</gene>
<evidence type="ECO:0000313" key="4">
    <source>
        <dbReference type="Proteomes" id="UP000244081"/>
    </source>
</evidence>
<feature type="domain" description="LpxI C-terminal" evidence="1">
    <location>
        <begin position="147"/>
        <end position="282"/>
    </location>
</feature>
<evidence type="ECO:0000259" key="2">
    <source>
        <dbReference type="Pfam" id="PF17930"/>
    </source>
</evidence>
<dbReference type="OrthoDB" id="9789836at2"/>
<dbReference type="PANTHER" id="PTHR39962">
    <property type="entry name" value="BLL4848 PROTEIN"/>
    <property type="match status" value="1"/>
</dbReference>
<organism evidence="3 4">
    <name type="scientific">Breoghania corrubedonensis</name>
    <dbReference type="NCBI Taxonomy" id="665038"/>
    <lineage>
        <taxon>Bacteria</taxon>
        <taxon>Pseudomonadati</taxon>
        <taxon>Pseudomonadota</taxon>
        <taxon>Alphaproteobacteria</taxon>
        <taxon>Hyphomicrobiales</taxon>
        <taxon>Stappiaceae</taxon>
        <taxon>Breoghania</taxon>
    </lineage>
</organism>
<sequence length="301" mass="31710">MADETGASEGTRTAVICGNGVLPAEVIAAAHLAGRNPLAVGIKGEASSAIETDAPALWFDWGEIGRLVNALKRNGVHDLVLIGGVTQRPDFRSILGDFGTMRRLPRILKALRKGDDGLLKAVIMLFEEEGFRVVGAHEIAPSLLATAGSVGRHSPGDDTLRDIELARAAARALGRLDIGQAAVAVNGRVIATEAAEGTDGMLRRCIDLKRERRVRWKGRAGALVKCVKPTQDLRVDLPSIGPDTVEYATELGLAGIAVDAGHVLIASRQETVTRADAAGLFLFGFDETAQESSDSHGAADV</sequence>
<evidence type="ECO:0000259" key="1">
    <source>
        <dbReference type="Pfam" id="PF06230"/>
    </source>
</evidence>
<dbReference type="InterPro" id="IPR043167">
    <property type="entry name" value="LpxI_C_sf"/>
</dbReference>
<reference evidence="3 4" key="1">
    <citation type="submission" date="2018-04" db="EMBL/GenBank/DDBJ databases">
        <title>Genomic Encyclopedia of Archaeal and Bacterial Type Strains, Phase II (KMG-II): from individual species to whole genera.</title>
        <authorList>
            <person name="Goeker M."/>
        </authorList>
    </citation>
    <scope>NUCLEOTIDE SEQUENCE [LARGE SCALE GENOMIC DNA]</scope>
    <source>
        <strain evidence="3 4">DSM 23382</strain>
    </source>
</reference>
<feature type="domain" description="LpxI N-terminal" evidence="2">
    <location>
        <begin position="13"/>
        <end position="143"/>
    </location>
</feature>
<dbReference type="Pfam" id="PF17930">
    <property type="entry name" value="LpxI_N"/>
    <property type="match status" value="1"/>
</dbReference>
<dbReference type="Proteomes" id="UP000244081">
    <property type="component" value="Unassembled WGS sequence"/>
</dbReference>
<evidence type="ECO:0008006" key="5">
    <source>
        <dbReference type="Google" id="ProtNLM"/>
    </source>
</evidence>
<comment type="caution">
    <text evidence="3">The sequence shown here is derived from an EMBL/GenBank/DDBJ whole genome shotgun (WGS) entry which is preliminary data.</text>
</comment>
<dbReference type="PANTHER" id="PTHR39962:SF1">
    <property type="entry name" value="LPXI FAMILY PROTEIN"/>
    <property type="match status" value="1"/>
</dbReference>
<dbReference type="Gene3D" id="3.40.50.20">
    <property type="match status" value="1"/>
</dbReference>
<keyword evidence="4" id="KW-1185">Reference proteome</keyword>
<dbReference type="AlphaFoldDB" id="A0A2T5VBM4"/>
<dbReference type="Gene3D" id="3.40.140.80">
    <property type="match status" value="1"/>
</dbReference>
<accession>A0A2T5VBM4</accession>
<dbReference type="RefSeq" id="WP_107989947.1">
    <property type="nucleotide sequence ID" value="NZ_QAYG01000003.1"/>
</dbReference>
<proteinExistence type="predicted"/>
<dbReference type="EMBL" id="QAYG01000003">
    <property type="protein sequence ID" value="PTW61148.1"/>
    <property type="molecule type" value="Genomic_DNA"/>
</dbReference>
<dbReference type="InterPro" id="IPR010415">
    <property type="entry name" value="LpxI_C"/>
</dbReference>
<name>A0A2T5VBM4_9HYPH</name>
<evidence type="ECO:0000313" key="3">
    <source>
        <dbReference type="EMBL" id="PTW61148.1"/>
    </source>
</evidence>